<comment type="similarity">
    <text evidence="3">Belongs to the NDC1 family.</text>
</comment>
<keyword evidence="4" id="KW-0813">Transport</keyword>
<evidence type="ECO:0000256" key="7">
    <source>
        <dbReference type="ARBA" id="ARBA00022927"/>
    </source>
</evidence>
<dbReference type="Proteomes" id="UP000053392">
    <property type="component" value="Unassembled WGS sequence"/>
</dbReference>
<evidence type="ECO:0000313" key="15">
    <source>
        <dbReference type="EMBL" id="KIR42692.1"/>
    </source>
</evidence>
<dbReference type="GO" id="GO:0006999">
    <property type="term" value="P:nuclear pore organization"/>
    <property type="evidence" value="ECO:0007669"/>
    <property type="project" value="TreeGrafter"/>
</dbReference>
<keyword evidence="10" id="KW-0906">Nuclear pore complex</keyword>
<evidence type="ECO:0000256" key="6">
    <source>
        <dbReference type="ARBA" id="ARBA00022816"/>
    </source>
</evidence>
<protein>
    <submittedName>
        <fullName evidence="15">Unplaced genomic scaffold supercont1.2, whole genome shotgun sequence</fullName>
    </submittedName>
</protein>
<evidence type="ECO:0000256" key="4">
    <source>
        <dbReference type="ARBA" id="ARBA00022448"/>
    </source>
</evidence>
<feature type="transmembrane region" description="Helical" evidence="14">
    <location>
        <begin position="217"/>
        <end position="236"/>
    </location>
</feature>
<dbReference type="GO" id="GO:0030674">
    <property type="term" value="F:protein-macromolecule adaptor activity"/>
    <property type="evidence" value="ECO:0007669"/>
    <property type="project" value="TreeGrafter"/>
</dbReference>
<feature type="transmembrane region" description="Helical" evidence="14">
    <location>
        <begin position="70"/>
        <end position="90"/>
    </location>
</feature>
<keyword evidence="5 14" id="KW-0812">Transmembrane</keyword>
<keyword evidence="11 14" id="KW-0472">Membrane</keyword>
<evidence type="ECO:0000256" key="14">
    <source>
        <dbReference type="SAM" id="Phobius"/>
    </source>
</evidence>
<reference evidence="15 16" key="1">
    <citation type="submission" date="2015-01" db="EMBL/GenBank/DDBJ databases">
        <title>The Genome Sequence of Cryptococcus gattii Ram5.</title>
        <authorList>
            <consortium name="The Broad Institute Genomics Platform"/>
            <person name="Cuomo C."/>
            <person name="Litvintseva A."/>
            <person name="Chen Y."/>
            <person name="Heitman J."/>
            <person name="Sun S."/>
            <person name="Springer D."/>
            <person name="Dromer F."/>
            <person name="Young S."/>
            <person name="Zeng Q."/>
            <person name="Gargeya S."/>
            <person name="Abouelleil A."/>
            <person name="Alvarado L."/>
            <person name="Chapman S.B."/>
            <person name="Gainer-Dewar J."/>
            <person name="Goldberg J."/>
            <person name="Griggs A."/>
            <person name="Gujja S."/>
            <person name="Hansen M."/>
            <person name="Howarth C."/>
            <person name="Imamovic A."/>
            <person name="Larimer J."/>
            <person name="Murphy C."/>
            <person name="Naylor J."/>
            <person name="Pearson M."/>
            <person name="Priest M."/>
            <person name="Roberts A."/>
            <person name="Saif S."/>
            <person name="Shea T."/>
            <person name="Sykes S."/>
            <person name="Wortman J."/>
            <person name="Nusbaum C."/>
            <person name="Birren B."/>
        </authorList>
    </citation>
    <scope>NUCLEOTIDE SEQUENCE [LARGE SCALE GENOMIC DNA]</scope>
    <source>
        <strain evidence="15 16">Ram5</strain>
    </source>
</reference>
<dbReference type="GO" id="GO:0070631">
    <property type="term" value="P:spindle pole body localization"/>
    <property type="evidence" value="ECO:0007669"/>
    <property type="project" value="TreeGrafter"/>
</dbReference>
<evidence type="ECO:0000256" key="8">
    <source>
        <dbReference type="ARBA" id="ARBA00022989"/>
    </source>
</evidence>
<keyword evidence="8 14" id="KW-1133">Transmembrane helix</keyword>
<feature type="region of interest" description="Disordered" evidence="13">
    <location>
        <begin position="375"/>
        <end position="397"/>
    </location>
</feature>
<dbReference type="GO" id="GO:0015031">
    <property type="term" value="P:protein transport"/>
    <property type="evidence" value="ECO:0007669"/>
    <property type="project" value="UniProtKB-KW"/>
</dbReference>
<keyword evidence="9" id="KW-0811">Translocation</keyword>
<dbReference type="PANTHER" id="PTHR13269">
    <property type="entry name" value="NUCLEOPORIN NDC1"/>
    <property type="match status" value="1"/>
</dbReference>
<dbReference type="GO" id="GO:0051028">
    <property type="term" value="P:mRNA transport"/>
    <property type="evidence" value="ECO:0007669"/>
    <property type="project" value="UniProtKB-KW"/>
</dbReference>
<dbReference type="Pfam" id="PF09531">
    <property type="entry name" value="Ndc1_Nup"/>
    <property type="match status" value="1"/>
</dbReference>
<dbReference type="GO" id="GO:0031965">
    <property type="term" value="C:nuclear membrane"/>
    <property type="evidence" value="ECO:0007669"/>
    <property type="project" value="UniProtKB-SubCell"/>
</dbReference>
<evidence type="ECO:0000313" key="16">
    <source>
        <dbReference type="Proteomes" id="UP000053392"/>
    </source>
</evidence>
<organism evidence="15 16">
    <name type="scientific">Cryptococcus deuterogattii Ram5</name>
    <dbReference type="NCBI Taxonomy" id="1296110"/>
    <lineage>
        <taxon>Eukaryota</taxon>
        <taxon>Fungi</taxon>
        <taxon>Dikarya</taxon>
        <taxon>Basidiomycota</taxon>
        <taxon>Agaricomycotina</taxon>
        <taxon>Tremellomycetes</taxon>
        <taxon>Tremellales</taxon>
        <taxon>Cryptococcaceae</taxon>
        <taxon>Cryptococcus</taxon>
        <taxon>Cryptococcus gattii species complex</taxon>
    </lineage>
</organism>
<evidence type="ECO:0000256" key="10">
    <source>
        <dbReference type="ARBA" id="ARBA00023132"/>
    </source>
</evidence>
<feature type="transmembrane region" description="Helical" evidence="14">
    <location>
        <begin position="120"/>
        <end position="143"/>
    </location>
</feature>
<dbReference type="InterPro" id="IPR019049">
    <property type="entry name" value="Nucleoporin_prot_Ndc1/Nup"/>
</dbReference>
<keyword evidence="16" id="KW-1185">Reference proteome</keyword>
<keyword evidence="6" id="KW-0509">mRNA transport</keyword>
<evidence type="ECO:0000256" key="9">
    <source>
        <dbReference type="ARBA" id="ARBA00023010"/>
    </source>
</evidence>
<keyword evidence="12" id="KW-0539">Nucleus</keyword>
<comment type="subcellular location">
    <subcellularLocation>
        <location evidence="1">Nucleus membrane</location>
        <topology evidence="1">Multi-pass membrane protein</topology>
    </subcellularLocation>
    <subcellularLocation>
        <location evidence="2">Nucleus</location>
        <location evidence="2">Nuclear pore complex</location>
    </subcellularLocation>
</comment>
<dbReference type="PANTHER" id="PTHR13269:SF6">
    <property type="entry name" value="NUCLEOPORIN NDC1"/>
    <property type="match status" value="1"/>
</dbReference>
<dbReference type="HOGENOM" id="CLU_446318_0_0_1"/>
<dbReference type="OrthoDB" id="67850at2759"/>
<gene>
    <name evidence="15" type="ORF">I313_00895</name>
</gene>
<keyword evidence="7" id="KW-0653">Protein transport</keyword>
<proteinExistence type="inferred from homology"/>
<feature type="transmembrane region" description="Helical" evidence="14">
    <location>
        <begin position="44"/>
        <end position="64"/>
    </location>
</feature>
<evidence type="ECO:0000256" key="13">
    <source>
        <dbReference type="SAM" id="MobiDB-lite"/>
    </source>
</evidence>
<sequence>MPALQPQPLPSGGAVVASSKPATTPLQKIERQYRKFLAKRYMTFMSRVALWIAVLLSLSSIVVSGDISKVPFAILSSFPVSLSLAFLLRVRKTFVTQPYRPSPRPSLIGLVISSFWNRRVITLLLSYTVFSITIANVWCTLLAREDMALFKSTPRHPWQLNESRFVLTASNACLFLVVAARDVLNDNLKADWPRERRPFAQAVKIALLDNIWGSSRIGFTFLWSISAPFAYFWLGLRSFVWQWVNWRLWGVAVRPFVGSFARSTSKTLGPWALLGPMLSLNMLTLLILQFPVKGLTAYITQSPLSLETYLITALKSQDPYYLQFTLMELLRVISIPRCRKIFFDDISKSPSLISQLCQELLLQFGNVHHVLVSRGATSKPQSSQSSPVASSTISTTADERKIPVRQADIFRPLAKPKSTINLKSVLDGPIQASTPSPVVKLTQAGTLAIKHVESVQDQVVGRIEGNPVGDAIVSEAKGARKNVNEWAGKEWGRRSVRSVLGEVLVAQRVIEILVILSVASIEEDTYGNVQQVLPAILEAIVRFREAIFALEAQLLVQTRLLGPAQSGAVDEIKKDLHVAISSCDKAVKRIADIFGQSLSAFKFPPSVAYGLGEICKG</sequence>
<name>A0A0D0T9K0_9TREE</name>
<dbReference type="AlphaFoldDB" id="A0A0D0T9K0"/>
<feature type="compositionally biased region" description="Low complexity" evidence="13">
    <location>
        <begin position="376"/>
        <end position="396"/>
    </location>
</feature>
<feature type="transmembrane region" description="Helical" evidence="14">
    <location>
        <begin position="268"/>
        <end position="288"/>
    </location>
</feature>
<evidence type="ECO:0000256" key="5">
    <source>
        <dbReference type="ARBA" id="ARBA00022692"/>
    </source>
</evidence>
<dbReference type="GO" id="GO:0005816">
    <property type="term" value="C:spindle pole body"/>
    <property type="evidence" value="ECO:0007669"/>
    <property type="project" value="TreeGrafter"/>
</dbReference>
<evidence type="ECO:0000256" key="3">
    <source>
        <dbReference type="ARBA" id="ARBA00005760"/>
    </source>
</evidence>
<dbReference type="GO" id="GO:0070762">
    <property type="term" value="C:nuclear pore transmembrane ring"/>
    <property type="evidence" value="ECO:0007669"/>
    <property type="project" value="TreeGrafter"/>
</dbReference>
<dbReference type="EMBL" id="KN847897">
    <property type="protein sequence ID" value="KIR42692.1"/>
    <property type="molecule type" value="Genomic_DNA"/>
</dbReference>
<evidence type="ECO:0000256" key="2">
    <source>
        <dbReference type="ARBA" id="ARBA00004567"/>
    </source>
</evidence>
<accession>A0A0D0T9K0</accession>
<evidence type="ECO:0000256" key="12">
    <source>
        <dbReference type="ARBA" id="ARBA00023242"/>
    </source>
</evidence>
<evidence type="ECO:0000256" key="11">
    <source>
        <dbReference type="ARBA" id="ARBA00023136"/>
    </source>
</evidence>
<evidence type="ECO:0000256" key="1">
    <source>
        <dbReference type="ARBA" id="ARBA00004232"/>
    </source>
</evidence>